<evidence type="ECO:0000259" key="1">
    <source>
        <dbReference type="PROSITE" id="PS50097"/>
    </source>
</evidence>
<keyword evidence="3" id="KW-1185">Reference proteome</keyword>
<dbReference type="InterPro" id="IPR000210">
    <property type="entry name" value="BTB/POZ_dom"/>
</dbReference>
<organism evidence="2 3">
    <name type="scientific">Plenodomus tracheiphilus IPT5</name>
    <dbReference type="NCBI Taxonomy" id="1408161"/>
    <lineage>
        <taxon>Eukaryota</taxon>
        <taxon>Fungi</taxon>
        <taxon>Dikarya</taxon>
        <taxon>Ascomycota</taxon>
        <taxon>Pezizomycotina</taxon>
        <taxon>Dothideomycetes</taxon>
        <taxon>Pleosporomycetidae</taxon>
        <taxon>Pleosporales</taxon>
        <taxon>Pleosporineae</taxon>
        <taxon>Leptosphaeriaceae</taxon>
        <taxon>Plenodomus</taxon>
    </lineage>
</organism>
<dbReference type="Gene3D" id="3.30.710.10">
    <property type="entry name" value="Potassium Channel Kv1.1, Chain A"/>
    <property type="match status" value="1"/>
</dbReference>
<dbReference type="EMBL" id="MU006338">
    <property type="protein sequence ID" value="KAF2846094.1"/>
    <property type="molecule type" value="Genomic_DNA"/>
</dbReference>
<feature type="domain" description="BTB" evidence="1">
    <location>
        <begin position="23"/>
        <end position="87"/>
    </location>
</feature>
<proteinExistence type="predicted"/>
<reference evidence="2" key="1">
    <citation type="submission" date="2020-01" db="EMBL/GenBank/DDBJ databases">
        <authorList>
            <consortium name="DOE Joint Genome Institute"/>
            <person name="Haridas S."/>
            <person name="Albert R."/>
            <person name="Binder M."/>
            <person name="Bloem J."/>
            <person name="Labutti K."/>
            <person name="Salamov A."/>
            <person name="Andreopoulos B."/>
            <person name="Baker S.E."/>
            <person name="Barry K."/>
            <person name="Bills G."/>
            <person name="Bluhm B.H."/>
            <person name="Cannon C."/>
            <person name="Castanera R."/>
            <person name="Culley D.E."/>
            <person name="Daum C."/>
            <person name="Ezra D."/>
            <person name="Gonzalez J.B."/>
            <person name="Henrissat B."/>
            <person name="Kuo A."/>
            <person name="Liang C."/>
            <person name="Lipzen A."/>
            <person name="Lutzoni F."/>
            <person name="Magnuson J."/>
            <person name="Mondo S."/>
            <person name="Nolan M."/>
            <person name="Ohm R."/>
            <person name="Pangilinan J."/>
            <person name="Park H.-J."/>
            <person name="Ramirez L."/>
            <person name="Alfaro M."/>
            <person name="Sun H."/>
            <person name="Tritt A."/>
            <person name="Yoshinaga Y."/>
            <person name="Zwiers L.-H."/>
            <person name="Turgeon B.G."/>
            <person name="Goodwin S.B."/>
            <person name="Spatafora J.W."/>
            <person name="Crous P.W."/>
            <person name="Grigoriev I.V."/>
        </authorList>
    </citation>
    <scope>NUCLEOTIDE SEQUENCE</scope>
    <source>
        <strain evidence="2">IPT5</strain>
    </source>
</reference>
<dbReference type="Pfam" id="PF00651">
    <property type="entry name" value="BTB"/>
    <property type="match status" value="1"/>
</dbReference>
<evidence type="ECO:0000313" key="2">
    <source>
        <dbReference type="EMBL" id="KAF2846094.1"/>
    </source>
</evidence>
<dbReference type="PANTHER" id="PTHR47843">
    <property type="entry name" value="BTB DOMAIN-CONTAINING PROTEIN-RELATED"/>
    <property type="match status" value="1"/>
</dbReference>
<accession>A0A6A7ATK3</accession>
<name>A0A6A7ATK3_9PLEO</name>
<dbReference type="SUPFAM" id="SSF54695">
    <property type="entry name" value="POZ domain"/>
    <property type="match status" value="1"/>
</dbReference>
<dbReference type="Proteomes" id="UP000799423">
    <property type="component" value="Unassembled WGS sequence"/>
</dbReference>
<dbReference type="AlphaFoldDB" id="A0A6A7ATK3"/>
<dbReference type="PROSITE" id="PS50097">
    <property type="entry name" value="BTB"/>
    <property type="match status" value="1"/>
</dbReference>
<dbReference type="CDD" id="cd18186">
    <property type="entry name" value="BTB_POZ_ZBTB_KLHL-like"/>
    <property type="match status" value="1"/>
</dbReference>
<gene>
    <name evidence="2" type="ORF">T440DRAFT_511103</name>
</gene>
<evidence type="ECO:0000313" key="3">
    <source>
        <dbReference type="Proteomes" id="UP000799423"/>
    </source>
</evidence>
<dbReference type="InterPro" id="IPR011333">
    <property type="entry name" value="SKP1/BTB/POZ_sf"/>
</dbReference>
<protein>
    <recommendedName>
        <fullName evidence="1">BTB domain-containing protein</fullName>
    </recommendedName>
</protein>
<dbReference type="OrthoDB" id="6359816at2759"/>
<sequence length="289" mass="32059">MADISRDQALTSMRGFLTSGAFSDLTIVCGMDSYKVHKVIVCGRADFLARAERFGGKESQSGTIELPEDEPAVVKLLVQYLYEGEYEPLLPANDRAGTMHAAIAKPRRPTVDDKGNVYNYGFPHYCGLLGRKCHAPNLCPHHTCKMEYLNGYGCNFRCQAFICAECNNPPQPPPPSLNGTSDQLLTHAKMYEIADKYDIVGLKDLVKEKFSRSCKHFWNDEEFAVAAHYAYSTTPDEDKGLRDIVSTTISSHMEIIEKAEIRVLMTEFNGLALGVLDGVIAEHGLGQKN</sequence>
<dbReference type="PANTHER" id="PTHR47843:SF5">
    <property type="entry name" value="BTB_POZ DOMAIN PROTEIN"/>
    <property type="match status" value="1"/>
</dbReference>